<feature type="non-terminal residue" evidence="1">
    <location>
        <position position="1"/>
    </location>
</feature>
<dbReference type="OrthoDB" id="1600564at2759"/>
<dbReference type="Proteomes" id="UP000631114">
    <property type="component" value="Unassembled WGS sequence"/>
</dbReference>
<accession>A0A835LK73</accession>
<organism evidence="1 2">
    <name type="scientific">Coptis chinensis</name>
    <dbReference type="NCBI Taxonomy" id="261450"/>
    <lineage>
        <taxon>Eukaryota</taxon>
        <taxon>Viridiplantae</taxon>
        <taxon>Streptophyta</taxon>
        <taxon>Embryophyta</taxon>
        <taxon>Tracheophyta</taxon>
        <taxon>Spermatophyta</taxon>
        <taxon>Magnoliopsida</taxon>
        <taxon>Ranunculales</taxon>
        <taxon>Ranunculaceae</taxon>
        <taxon>Coptidoideae</taxon>
        <taxon>Coptis</taxon>
    </lineage>
</organism>
<keyword evidence="2" id="KW-1185">Reference proteome</keyword>
<protein>
    <submittedName>
        <fullName evidence="1">Uncharacterized protein</fullName>
    </submittedName>
</protein>
<dbReference type="AlphaFoldDB" id="A0A835LK73"/>
<sequence>RIGCNESAKRVQPLDQRTNCDEPFHPAISLSQDLTEPAQKHYSSRVSKLYDTHDDWIFEGFVEVKAACCGLGNLNADVPCIPISAILSQKGRIMCSGSLPSNEA</sequence>
<dbReference type="EMBL" id="JADFTS010000007">
    <property type="protein sequence ID" value="KAF9598658.1"/>
    <property type="molecule type" value="Genomic_DNA"/>
</dbReference>
<comment type="caution">
    <text evidence="1">The sequence shown here is derived from an EMBL/GenBank/DDBJ whole genome shotgun (WGS) entry which is preliminary data.</text>
</comment>
<gene>
    <name evidence="1" type="ORF">IFM89_029908</name>
</gene>
<evidence type="ECO:0000313" key="2">
    <source>
        <dbReference type="Proteomes" id="UP000631114"/>
    </source>
</evidence>
<name>A0A835LK73_9MAGN</name>
<evidence type="ECO:0000313" key="1">
    <source>
        <dbReference type="EMBL" id="KAF9598658.1"/>
    </source>
</evidence>
<reference evidence="1 2" key="1">
    <citation type="submission" date="2020-10" db="EMBL/GenBank/DDBJ databases">
        <title>The Coptis chinensis genome and diversification of protoberbering-type alkaloids.</title>
        <authorList>
            <person name="Wang B."/>
            <person name="Shu S."/>
            <person name="Song C."/>
            <person name="Liu Y."/>
        </authorList>
    </citation>
    <scope>NUCLEOTIDE SEQUENCE [LARGE SCALE GENOMIC DNA]</scope>
    <source>
        <strain evidence="1">HL-2020</strain>
        <tissue evidence="1">Leaf</tissue>
    </source>
</reference>
<proteinExistence type="predicted"/>